<evidence type="ECO:0000313" key="2">
    <source>
        <dbReference type="EMBL" id="KAK7538937.1"/>
    </source>
</evidence>
<protein>
    <recommendedName>
        <fullName evidence="4">Secreted protein</fullName>
    </recommendedName>
</protein>
<reference evidence="2 3" key="1">
    <citation type="submission" date="2024-04" db="EMBL/GenBank/DDBJ databases">
        <title>Phyllosticta paracitricarpa is synonymous to the EU quarantine fungus P. citricarpa based on phylogenomic analyses.</title>
        <authorList>
            <consortium name="Lawrence Berkeley National Laboratory"/>
            <person name="Van Ingen-Buijs V.A."/>
            <person name="Van Westerhoven A.C."/>
            <person name="Haridas S."/>
            <person name="Skiadas P."/>
            <person name="Martin F."/>
            <person name="Groenewald J.Z."/>
            <person name="Crous P.W."/>
            <person name="Seidl M.F."/>
        </authorList>
    </citation>
    <scope>NUCLEOTIDE SEQUENCE [LARGE SCALE GENOMIC DNA]</scope>
    <source>
        <strain evidence="2 3">CBS 122670</strain>
    </source>
</reference>
<dbReference type="EMBL" id="JBBPDW010000030">
    <property type="protein sequence ID" value="KAK7538937.1"/>
    <property type="molecule type" value="Genomic_DNA"/>
</dbReference>
<proteinExistence type="predicted"/>
<comment type="caution">
    <text evidence="2">The sequence shown here is derived from an EMBL/GenBank/DDBJ whole genome shotgun (WGS) entry which is preliminary data.</text>
</comment>
<dbReference type="Proteomes" id="UP001365128">
    <property type="component" value="Unassembled WGS sequence"/>
</dbReference>
<evidence type="ECO:0008006" key="4">
    <source>
        <dbReference type="Google" id="ProtNLM"/>
    </source>
</evidence>
<evidence type="ECO:0000256" key="1">
    <source>
        <dbReference type="SAM" id="SignalP"/>
    </source>
</evidence>
<evidence type="ECO:0000313" key="3">
    <source>
        <dbReference type="Proteomes" id="UP001365128"/>
    </source>
</evidence>
<keyword evidence="1" id="KW-0732">Signal</keyword>
<feature type="signal peptide" evidence="1">
    <location>
        <begin position="1"/>
        <end position="22"/>
    </location>
</feature>
<sequence length="105" mass="11866">MSAHMRLTIISCLSTIFCPVQSVKEDLSFHCLPSFVRTRKENTVRANRERTTLARLLARLRSLISPPTRQIRRDASQSVSQSVNQSVHVQSARVSASMPPFPAFR</sequence>
<gene>
    <name evidence="2" type="ORF">IWX46DRAFT_608385</name>
</gene>
<organism evidence="2 3">
    <name type="scientific">Phyllosticta citricarpa</name>
    <dbReference type="NCBI Taxonomy" id="55181"/>
    <lineage>
        <taxon>Eukaryota</taxon>
        <taxon>Fungi</taxon>
        <taxon>Dikarya</taxon>
        <taxon>Ascomycota</taxon>
        <taxon>Pezizomycotina</taxon>
        <taxon>Dothideomycetes</taxon>
        <taxon>Dothideomycetes incertae sedis</taxon>
        <taxon>Botryosphaeriales</taxon>
        <taxon>Phyllostictaceae</taxon>
        <taxon>Phyllosticta</taxon>
    </lineage>
</organism>
<keyword evidence="3" id="KW-1185">Reference proteome</keyword>
<feature type="chain" id="PRO_5045751420" description="Secreted protein" evidence="1">
    <location>
        <begin position="23"/>
        <end position="105"/>
    </location>
</feature>
<accession>A0ABR1LYU2</accession>
<name>A0ABR1LYU2_9PEZI</name>